<protein>
    <submittedName>
        <fullName evidence="1">DUF1450 domain-containing protein</fullName>
    </submittedName>
</protein>
<evidence type="ECO:0000313" key="2">
    <source>
        <dbReference type="Proteomes" id="UP001518925"/>
    </source>
</evidence>
<comment type="caution">
    <text evidence="1">The sequence shown here is derived from an EMBL/GenBank/DDBJ whole genome shotgun (WGS) entry which is preliminary data.</text>
</comment>
<organism evidence="1 2">
    <name type="scientific">Bacillus suaedaesalsae</name>
    <dbReference type="NCBI Taxonomy" id="2810349"/>
    <lineage>
        <taxon>Bacteria</taxon>
        <taxon>Bacillati</taxon>
        <taxon>Bacillota</taxon>
        <taxon>Bacilli</taxon>
        <taxon>Bacillales</taxon>
        <taxon>Bacillaceae</taxon>
        <taxon>Bacillus</taxon>
    </lineage>
</organism>
<dbReference type="Pfam" id="PF07293">
    <property type="entry name" value="DUF1450"/>
    <property type="match status" value="1"/>
</dbReference>
<reference evidence="1 2" key="1">
    <citation type="submission" date="2021-02" db="EMBL/GenBank/DDBJ databases">
        <title>Bacillus sp. RD4P76, an endophyte from a halophyte.</title>
        <authorList>
            <person name="Sun J.-Q."/>
        </authorList>
    </citation>
    <scope>NUCLEOTIDE SEQUENCE [LARGE SCALE GENOMIC DNA]</scope>
    <source>
        <strain evidence="1 2">RD4P76</strain>
    </source>
</reference>
<name>A0ABS2DH77_9BACI</name>
<evidence type="ECO:0000313" key="1">
    <source>
        <dbReference type="EMBL" id="MBM6617844.1"/>
    </source>
</evidence>
<accession>A0ABS2DH77</accession>
<gene>
    <name evidence="1" type="ORF">JR050_09210</name>
</gene>
<keyword evidence="2" id="KW-1185">Reference proteome</keyword>
<sequence>MKLLNKLLSKQKKTTIEFCQKNLEQFVGEEHFPSYEEFLNSKDIHYKEYECQSRCKECKLSPYAIVDDEMIIAEDCMSLLEAMKYSKNKK</sequence>
<dbReference type="EMBL" id="JAFELM010000028">
    <property type="protein sequence ID" value="MBM6617844.1"/>
    <property type="molecule type" value="Genomic_DNA"/>
</dbReference>
<dbReference type="Proteomes" id="UP001518925">
    <property type="component" value="Unassembled WGS sequence"/>
</dbReference>
<proteinExistence type="predicted"/>
<dbReference type="InterPro" id="IPR009910">
    <property type="entry name" value="DUF1450"/>
</dbReference>
<dbReference type="RefSeq" id="WP_204203207.1">
    <property type="nucleotide sequence ID" value="NZ_JAFELM010000028.1"/>
</dbReference>